<feature type="binding site" evidence="6">
    <location>
        <position position="299"/>
    </location>
    <ligand>
        <name>Ca(2+)</name>
        <dbReference type="ChEBI" id="CHEBI:29108"/>
        <label>1</label>
    </ligand>
</feature>
<feature type="binding site" evidence="6">
    <location>
        <position position="297"/>
    </location>
    <ligand>
        <name>Ca(2+)</name>
        <dbReference type="ChEBI" id="CHEBI:29108"/>
        <label>2</label>
    </ligand>
</feature>
<dbReference type="PANTHER" id="PTHR10502:SF193">
    <property type="entry name" value="ANNEXIN D8"/>
    <property type="match status" value="1"/>
</dbReference>
<dbReference type="AlphaFoldDB" id="A0A4Y7KXW5"/>
<dbReference type="PRINTS" id="PR01814">
    <property type="entry name" value="ANNEXINPLANT"/>
</dbReference>
<dbReference type="GO" id="GO:0005886">
    <property type="term" value="C:plasma membrane"/>
    <property type="evidence" value="ECO:0007669"/>
    <property type="project" value="TreeGrafter"/>
</dbReference>
<reference evidence="7 8" key="1">
    <citation type="journal article" date="2018" name="Science">
        <title>The opium poppy genome and morphinan production.</title>
        <authorList>
            <person name="Guo L."/>
            <person name="Winzer T."/>
            <person name="Yang X."/>
            <person name="Li Y."/>
            <person name="Ning Z."/>
            <person name="He Z."/>
            <person name="Teodor R."/>
            <person name="Lu Y."/>
            <person name="Bowser T.A."/>
            <person name="Graham I.A."/>
            <person name="Ye K."/>
        </authorList>
    </citation>
    <scope>NUCLEOTIDE SEQUENCE [LARGE SCALE GENOMIC DNA]</scope>
    <source>
        <strain evidence="8">cv. HN1</strain>
        <tissue evidence="7">Leaves</tissue>
    </source>
</reference>
<keyword evidence="1 6" id="KW-0479">Metal-binding</keyword>
<evidence type="ECO:0000256" key="3">
    <source>
        <dbReference type="ARBA" id="ARBA00022837"/>
    </source>
</evidence>
<keyword evidence="8" id="KW-1185">Reference proteome</keyword>
<keyword evidence="4" id="KW-0041">Annexin</keyword>
<evidence type="ECO:0000256" key="2">
    <source>
        <dbReference type="ARBA" id="ARBA00022737"/>
    </source>
</evidence>
<dbReference type="SMART" id="SM00335">
    <property type="entry name" value="ANX"/>
    <property type="match status" value="4"/>
</dbReference>
<dbReference type="Proteomes" id="UP000316621">
    <property type="component" value="Chromosome 9"/>
</dbReference>
<evidence type="ECO:0000256" key="5">
    <source>
        <dbReference type="ARBA" id="ARBA00023302"/>
    </source>
</evidence>
<dbReference type="GO" id="GO:0005737">
    <property type="term" value="C:cytoplasm"/>
    <property type="evidence" value="ECO:0007669"/>
    <property type="project" value="TreeGrafter"/>
</dbReference>
<evidence type="ECO:0000313" key="8">
    <source>
        <dbReference type="Proteomes" id="UP000316621"/>
    </source>
</evidence>
<evidence type="ECO:0000256" key="6">
    <source>
        <dbReference type="PIRSR" id="PIRSR609118-1"/>
    </source>
</evidence>
<dbReference type="SUPFAM" id="SSF47874">
    <property type="entry name" value="Annexin"/>
    <property type="match status" value="1"/>
</dbReference>
<dbReference type="InterPro" id="IPR001464">
    <property type="entry name" value="Annexin"/>
</dbReference>
<dbReference type="EMBL" id="CM010723">
    <property type="protein sequence ID" value="RZC77627.1"/>
    <property type="molecule type" value="Genomic_DNA"/>
</dbReference>
<dbReference type="GO" id="GO:0005544">
    <property type="term" value="F:calcium-dependent phospholipid binding"/>
    <property type="evidence" value="ECO:0007669"/>
    <property type="project" value="UniProtKB-KW"/>
</dbReference>
<proteinExistence type="predicted"/>
<dbReference type="OMA" id="DLMRIRT"/>
<feature type="binding site" evidence="6">
    <location>
        <position position="68"/>
    </location>
    <ligand>
        <name>Ca(2+)</name>
        <dbReference type="ChEBI" id="CHEBI:29108"/>
        <label>1</label>
    </ligand>
</feature>
<dbReference type="GO" id="GO:0005509">
    <property type="term" value="F:calcium ion binding"/>
    <property type="evidence" value="ECO:0007669"/>
    <property type="project" value="InterPro"/>
</dbReference>
<dbReference type="Pfam" id="PF00191">
    <property type="entry name" value="Annexin"/>
    <property type="match status" value="4"/>
</dbReference>
<feature type="binding site" evidence="6">
    <location>
        <position position="26"/>
    </location>
    <ligand>
        <name>Ca(2+)</name>
        <dbReference type="ChEBI" id="CHEBI:29108"/>
        <label>1</label>
    </ligand>
</feature>
<evidence type="ECO:0000313" key="7">
    <source>
        <dbReference type="EMBL" id="RZC77627.1"/>
    </source>
</evidence>
<dbReference type="InterPro" id="IPR037104">
    <property type="entry name" value="Annexin_sf"/>
</dbReference>
<dbReference type="FunFam" id="1.10.220.10:FF:000006">
    <property type="entry name" value="Annexin"/>
    <property type="match status" value="1"/>
</dbReference>
<keyword evidence="2" id="KW-0677">Repeat</keyword>
<dbReference type="PRINTS" id="PR00196">
    <property type="entry name" value="ANNEXIN"/>
</dbReference>
<dbReference type="Gramene" id="RZC77627">
    <property type="protein sequence ID" value="RZC77627"/>
    <property type="gene ID" value="C5167_001923"/>
</dbReference>
<organism evidence="7 8">
    <name type="scientific">Papaver somniferum</name>
    <name type="common">Opium poppy</name>
    <dbReference type="NCBI Taxonomy" id="3469"/>
    <lineage>
        <taxon>Eukaryota</taxon>
        <taxon>Viridiplantae</taxon>
        <taxon>Streptophyta</taxon>
        <taxon>Embryophyta</taxon>
        <taxon>Tracheophyta</taxon>
        <taxon>Spermatophyta</taxon>
        <taxon>Magnoliopsida</taxon>
        <taxon>Ranunculales</taxon>
        <taxon>Papaveraceae</taxon>
        <taxon>Papaveroideae</taxon>
        <taxon>Papaver</taxon>
    </lineage>
</organism>
<dbReference type="GO" id="GO:0009408">
    <property type="term" value="P:response to heat"/>
    <property type="evidence" value="ECO:0007669"/>
    <property type="project" value="TreeGrafter"/>
</dbReference>
<keyword evidence="5" id="KW-0111">Calcium/phospholipid-binding</keyword>
<feature type="binding site" evidence="6">
    <location>
        <position position="259"/>
    </location>
    <ligand>
        <name>Ca(2+)</name>
        <dbReference type="ChEBI" id="CHEBI:29108"/>
        <label>1</label>
    </ligand>
</feature>
<evidence type="ECO:0000256" key="4">
    <source>
        <dbReference type="ARBA" id="ARBA00023216"/>
    </source>
</evidence>
<dbReference type="InterPro" id="IPR018502">
    <property type="entry name" value="Annexin_repeat"/>
</dbReference>
<dbReference type="PROSITE" id="PS51897">
    <property type="entry name" value="ANNEXIN_2"/>
    <property type="match status" value="4"/>
</dbReference>
<keyword evidence="3 6" id="KW-0106">Calcium</keyword>
<dbReference type="FunFam" id="1.10.220.10:FF:000009">
    <property type="entry name" value="Annexin"/>
    <property type="match status" value="1"/>
</dbReference>
<feature type="binding site" evidence="6">
    <location>
        <position position="28"/>
    </location>
    <ligand>
        <name>Ca(2+)</name>
        <dbReference type="ChEBI" id="CHEBI:29108"/>
        <label>1</label>
    </ligand>
</feature>
<evidence type="ECO:0000256" key="1">
    <source>
        <dbReference type="ARBA" id="ARBA00022723"/>
    </source>
</evidence>
<accession>A0A4Y7KXW5</accession>
<dbReference type="GO" id="GO:0009414">
    <property type="term" value="P:response to water deprivation"/>
    <property type="evidence" value="ECO:0007669"/>
    <property type="project" value="TreeGrafter"/>
</dbReference>
<dbReference type="GO" id="GO:0009651">
    <property type="term" value="P:response to salt stress"/>
    <property type="evidence" value="ECO:0007669"/>
    <property type="project" value="TreeGrafter"/>
</dbReference>
<sequence>MTTVMVRDPVPTPLEDAEAIRKSVQGWGTDEKGLIEVLAHRNAEQRQVIRLAYEEHYQEHLIKRLESELYGDFEKATYRWILEPVERDATLANAALKNNALPDYPVLIETACVKSPDEFLVVKRAYQWRYKRSLEEDIASHTTGDFHKLLFALASAYKYDGLEINAPLAKSESDILWKLIEKKSYNDEELIRILTTRSNAQLNATFNMFKDEHHISITKSLLEDPANEFLAALRTVIRCISNPTKYFVKVLRKAIHHPGTDEDSLTRVIVTHAEKDLKVIKEKYYERENVTLEDAIAKETSGHYKAFLLALLGN</sequence>
<name>A0A4Y7KXW5_PAPSO</name>
<dbReference type="STRING" id="3469.A0A4Y7KXW5"/>
<evidence type="ECO:0008006" key="9">
    <source>
        <dbReference type="Google" id="ProtNLM"/>
    </source>
</evidence>
<dbReference type="Gene3D" id="1.10.220.10">
    <property type="entry name" value="Annexin"/>
    <property type="match status" value="4"/>
</dbReference>
<protein>
    <recommendedName>
        <fullName evidence="9">Annexin</fullName>
    </recommendedName>
</protein>
<dbReference type="OrthoDB" id="37886at2759"/>
<gene>
    <name evidence="7" type="ORF">C5167_001923</name>
</gene>
<dbReference type="GO" id="GO:0009409">
    <property type="term" value="P:response to cold"/>
    <property type="evidence" value="ECO:0007669"/>
    <property type="project" value="TreeGrafter"/>
</dbReference>
<dbReference type="InterPro" id="IPR009118">
    <property type="entry name" value="AnnexinD_plant"/>
</dbReference>
<dbReference type="GO" id="GO:0001786">
    <property type="term" value="F:phosphatidylserine binding"/>
    <property type="evidence" value="ECO:0007669"/>
    <property type="project" value="TreeGrafter"/>
</dbReference>
<feature type="binding site" evidence="6">
    <location>
        <position position="255"/>
    </location>
    <ligand>
        <name>Ca(2+)</name>
        <dbReference type="ChEBI" id="CHEBI:29108"/>
        <label>2</label>
    </ligand>
</feature>
<dbReference type="FunFam" id="1.10.220.10:FF:000008">
    <property type="entry name" value="Annexin"/>
    <property type="match status" value="1"/>
</dbReference>
<dbReference type="PANTHER" id="PTHR10502">
    <property type="entry name" value="ANNEXIN"/>
    <property type="match status" value="1"/>
</dbReference>
<feature type="binding site" evidence="6">
    <location>
        <position position="300"/>
    </location>
    <ligand>
        <name>Ca(2+)</name>
        <dbReference type="ChEBI" id="CHEBI:29108"/>
        <label>1</label>
    </ligand>
</feature>
<dbReference type="FunFam" id="1.10.220.10:FF:000001">
    <property type="entry name" value="Annexin"/>
    <property type="match status" value="1"/>
</dbReference>